<evidence type="ECO:0000313" key="2">
    <source>
        <dbReference type="EMBL" id="AKQ66906.1"/>
    </source>
</evidence>
<keyword evidence="1" id="KW-1133">Transmembrane helix</keyword>
<dbReference type="Proteomes" id="UP000009026">
    <property type="component" value="Chromosome"/>
</dbReference>
<organism evidence="2 3">
    <name type="scientific">Pseudomyxococcus hansupus</name>
    <dbReference type="NCBI Taxonomy" id="1297742"/>
    <lineage>
        <taxon>Bacteria</taxon>
        <taxon>Pseudomonadati</taxon>
        <taxon>Myxococcota</taxon>
        <taxon>Myxococcia</taxon>
        <taxon>Myxococcales</taxon>
        <taxon>Cystobacterineae</taxon>
        <taxon>Myxococcaceae</taxon>
        <taxon>Pseudomyxococcus</taxon>
    </lineage>
</organism>
<protein>
    <submittedName>
        <fullName evidence="2">Uncharacterized protein</fullName>
    </submittedName>
</protein>
<sequence length="376" mass="40485">MHDLWLYTEQTVALNWVFLRPGESCDLPCGQVYYTIGASFDEPDPGMAIASQVGFVAGVMAVALLVCLPEPGSKAAIAAYLVGAMTTAAGTAAGAAVMAISNQSAMKRTGVLANLSVCDIESSLDHRTTLADGEKLGVYSFRWTDLCEGKGEAARRPIWDARHEGFAEVKHGVARDVTDLAPVDARILETIRADAAVGTLYLDAIEAWDAEKTLSTHVRKFGGEGGKWQHSMLQPGTGNARHGLISGVRVAACKFIDGIQVKYSNRLHWESISGTDDAKKLGIFRLNPSDNGGTGGQLVCGIDEYFEKIIVKHDKYVCQLEFITNKGNSLKVGGRDGDGDNTSEVFQTGMGWIGYEMKWDAWVDNMSFVIGGHPTS</sequence>
<dbReference type="KEGG" id="mym:A176_003818"/>
<reference evidence="2 3" key="1">
    <citation type="journal article" date="2016" name="PLoS ONE">
        <title>Complete Genome Sequence and Comparative Genomics of a Novel Myxobacterium Myxococcus hansupus.</title>
        <authorList>
            <person name="Sharma G."/>
            <person name="Narwani T."/>
            <person name="Subramanian S."/>
        </authorList>
    </citation>
    <scope>NUCLEOTIDE SEQUENCE [LARGE SCALE GENOMIC DNA]</scope>
    <source>
        <strain evidence="3">mixupus</strain>
    </source>
</reference>
<keyword evidence="1" id="KW-0472">Membrane</keyword>
<dbReference type="SUPFAM" id="SSF51101">
    <property type="entry name" value="Mannose-binding lectins"/>
    <property type="match status" value="1"/>
</dbReference>
<dbReference type="Gene3D" id="2.100.10.30">
    <property type="entry name" value="Jacalin-like lectin domain"/>
    <property type="match status" value="1"/>
</dbReference>
<dbReference type="PATRIC" id="fig|1297742.4.peg.3861"/>
<accession>A0A0H4WTW3</accession>
<evidence type="ECO:0000256" key="1">
    <source>
        <dbReference type="SAM" id="Phobius"/>
    </source>
</evidence>
<feature type="transmembrane region" description="Helical" evidence="1">
    <location>
        <begin position="49"/>
        <end position="68"/>
    </location>
</feature>
<keyword evidence="3" id="KW-1185">Reference proteome</keyword>
<gene>
    <name evidence="2" type="ORF">A176_003818</name>
</gene>
<dbReference type="AlphaFoldDB" id="A0A0H4WTW3"/>
<name>A0A0H4WTW3_9BACT</name>
<dbReference type="InterPro" id="IPR036404">
    <property type="entry name" value="Jacalin-like_lectin_dom_sf"/>
</dbReference>
<feature type="transmembrane region" description="Helical" evidence="1">
    <location>
        <begin position="75"/>
        <end position="100"/>
    </location>
</feature>
<keyword evidence="1" id="KW-0812">Transmembrane</keyword>
<evidence type="ECO:0000313" key="3">
    <source>
        <dbReference type="Proteomes" id="UP000009026"/>
    </source>
</evidence>
<dbReference type="EMBL" id="CP012109">
    <property type="protein sequence ID" value="AKQ66906.1"/>
    <property type="molecule type" value="Genomic_DNA"/>
</dbReference>
<proteinExistence type="predicted"/>